<dbReference type="InterPro" id="IPR018110">
    <property type="entry name" value="Mandel_Rmase/mucon_lact_enz_CS"/>
</dbReference>
<dbReference type="Pfam" id="PF02746">
    <property type="entry name" value="MR_MLE_N"/>
    <property type="match status" value="1"/>
</dbReference>
<organism evidence="8 9">
    <name type="scientific">Streptomyces jeddahensis</name>
    <dbReference type="NCBI Taxonomy" id="1716141"/>
    <lineage>
        <taxon>Bacteria</taxon>
        <taxon>Bacillati</taxon>
        <taxon>Actinomycetota</taxon>
        <taxon>Actinomycetes</taxon>
        <taxon>Kitasatosporales</taxon>
        <taxon>Streptomycetaceae</taxon>
        <taxon>Streptomyces</taxon>
    </lineage>
</organism>
<dbReference type="SFLD" id="SFLDG00179">
    <property type="entry name" value="mandelate_racemase"/>
    <property type="match status" value="1"/>
</dbReference>
<dbReference type="AlphaFoldDB" id="A0A177HGF1"/>
<dbReference type="SUPFAM" id="SSF54826">
    <property type="entry name" value="Enolase N-terminal domain-like"/>
    <property type="match status" value="1"/>
</dbReference>
<dbReference type="PANTHER" id="PTHR13794">
    <property type="entry name" value="ENOLASE SUPERFAMILY, MANDELATE RACEMASE"/>
    <property type="match status" value="1"/>
</dbReference>
<dbReference type="GO" id="GO:0009063">
    <property type="term" value="P:amino acid catabolic process"/>
    <property type="evidence" value="ECO:0007669"/>
    <property type="project" value="InterPro"/>
</dbReference>
<dbReference type="Gene3D" id="3.20.20.120">
    <property type="entry name" value="Enolase-like C-terminal domain"/>
    <property type="match status" value="1"/>
</dbReference>
<dbReference type="Proteomes" id="UP000077381">
    <property type="component" value="Unassembled WGS sequence"/>
</dbReference>
<dbReference type="InterPro" id="IPR036849">
    <property type="entry name" value="Enolase-like_C_sf"/>
</dbReference>
<dbReference type="PATRIC" id="fig|1716141.3.peg.7637"/>
<evidence type="ECO:0000256" key="4">
    <source>
        <dbReference type="ARBA" id="ARBA00022723"/>
    </source>
</evidence>
<dbReference type="FunFam" id="3.20.20.120:FF:000007">
    <property type="entry name" value="Mitochondrial enolase superfamily member 1"/>
    <property type="match status" value="1"/>
</dbReference>
<proteinExistence type="predicted"/>
<dbReference type="InterPro" id="IPR013342">
    <property type="entry name" value="Mandelate_racemase_C"/>
</dbReference>
<name>A0A177HGF1_9ACTN</name>
<keyword evidence="9" id="KW-1185">Reference proteome</keyword>
<keyword evidence="6 8" id="KW-0456">Lyase</keyword>
<evidence type="ECO:0000256" key="1">
    <source>
        <dbReference type="ARBA" id="ARBA00001737"/>
    </source>
</evidence>
<dbReference type="InterPro" id="IPR034610">
    <property type="entry name" value="L-fuconate_dehydratase"/>
</dbReference>
<evidence type="ECO:0000256" key="3">
    <source>
        <dbReference type="ARBA" id="ARBA00013142"/>
    </source>
</evidence>
<dbReference type="STRING" id="1716141.STSP_72060"/>
<comment type="catalytic activity">
    <reaction evidence="1">
        <text>L-fuconate = 2-dehydro-3-deoxy-L-fuconate + H2O</text>
        <dbReference type="Rhea" id="RHEA:22772"/>
        <dbReference type="ChEBI" id="CHEBI:15377"/>
        <dbReference type="ChEBI" id="CHEBI:21291"/>
        <dbReference type="ChEBI" id="CHEBI:37448"/>
        <dbReference type="EC" id="4.2.1.68"/>
    </reaction>
</comment>
<evidence type="ECO:0000313" key="8">
    <source>
        <dbReference type="EMBL" id="OAH09354.1"/>
    </source>
</evidence>
<dbReference type="OrthoDB" id="9796450at2"/>
<dbReference type="EMBL" id="LOHS01000200">
    <property type="protein sequence ID" value="OAH09354.1"/>
    <property type="molecule type" value="Genomic_DNA"/>
</dbReference>
<dbReference type="InterPro" id="IPR029017">
    <property type="entry name" value="Enolase-like_N"/>
</dbReference>
<dbReference type="InterPro" id="IPR029065">
    <property type="entry name" value="Enolase_C-like"/>
</dbReference>
<dbReference type="CDD" id="cd03324">
    <property type="entry name" value="rTSbeta_L-fuconate_dehydratase"/>
    <property type="match status" value="1"/>
</dbReference>
<evidence type="ECO:0000259" key="7">
    <source>
        <dbReference type="SMART" id="SM00922"/>
    </source>
</evidence>
<dbReference type="SFLD" id="SFLDS00001">
    <property type="entry name" value="Enolase"/>
    <property type="match status" value="1"/>
</dbReference>
<accession>A0A177HGF1</accession>
<comment type="cofactor">
    <cofactor evidence="2">
        <name>Mg(2+)</name>
        <dbReference type="ChEBI" id="CHEBI:18420"/>
    </cofactor>
</comment>
<dbReference type="Pfam" id="PF13378">
    <property type="entry name" value="MR_MLE_C"/>
    <property type="match status" value="1"/>
</dbReference>
<comment type="caution">
    <text evidence="8">The sequence shown here is derived from an EMBL/GenBank/DDBJ whole genome shotgun (WGS) entry which is preliminary data.</text>
</comment>
<dbReference type="GO" id="GO:0016052">
    <property type="term" value="P:carbohydrate catabolic process"/>
    <property type="evidence" value="ECO:0007669"/>
    <property type="project" value="InterPro"/>
</dbReference>
<feature type="domain" description="Mandelate racemase/muconate lactonizing enzyme C-terminal" evidence="7">
    <location>
        <begin position="209"/>
        <end position="305"/>
    </location>
</feature>
<protein>
    <recommendedName>
        <fullName evidence="3">L-fuconate dehydratase</fullName>
        <ecNumber evidence="3">4.2.1.68</ecNumber>
    </recommendedName>
</protein>
<dbReference type="GO" id="GO:0050023">
    <property type="term" value="F:L-fuconate dehydratase activity"/>
    <property type="evidence" value="ECO:0007669"/>
    <property type="project" value="UniProtKB-EC"/>
</dbReference>
<keyword evidence="4" id="KW-0479">Metal-binding</keyword>
<dbReference type="EC" id="4.2.1.68" evidence="3"/>
<sequence length="444" mass="48147">MSSALSASPASARITALDVLDVRFPTSEHLDGSDAMNPEPDYSAAYVVLRTDAGDGLEGHALAFTTGRGNDVQAAAIAALAPHVVGLSVEEVCADLGAFSRSLVHDPQLRWLGPEKGAIHMATGAVVNAAWDLAAKRAGKPVWRFLGEMSPEELVAQVDFRWLSDALTPEEALEILRRAEPGREQRIGHLLDRGYPAYTTTPGWLGYSDEKLARLAREAVADGFTQIKLKVGASLEDDVRRMRTARETVGDGIRIAVDANQRWDVQPAIDWMSALAPYQPYWIEEPTSPDDILGHAAVRQAVRPIKVATGEHIANRVVFKQLLQAGAVDIVQIDSARVGGVNENIAILLLAAKFGVPVCPHAGGVGLCEMVQHLSMFDYVAVSGTLEDRVIEYVDHLHEHFVDPVRIADGHYLAPERAGLSAQMHPETLKEYAYPDGPVWTARG</sequence>
<dbReference type="InterPro" id="IPR013341">
    <property type="entry name" value="Mandelate_racemase_N_dom"/>
</dbReference>
<evidence type="ECO:0000256" key="2">
    <source>
        <dbReference type="ARBA" id="ARBA00001946"/>
    </source>
</evidence>
<dbReference type="InterPro" id="IPR046945">
    <property type="entry name" value="RHMD-like"/>
</dbReference>
<dbReference type="RefSeq" id="WP_078067768.1">
    <property type="nucleotide sequence ID" value="NZ_LOHS01000200.1"/>
</dbReference>
<dbReference type="PROSITE" id="PS00909">
    <property type="entry name" value="MR_MLE_2"/>
    <property type="match status" value="1"/>
</dbReference>
<dbReference type="SFLD" id="SFLDF00111">
    <property type="entry name" value="L-fuconate_dehydratase"/>
    <property type="match status" value="1"/>
</dbReference>
<dbReference type="SMART" id="SM00922">
    <property type="entry name" value="MR_MLE"/>
    <property type="match status" value="1"/>
</dbReference>
<reference evidence="8 9" key="1">
    <citation type="submission" date="2015-12" db="EMBL/GenBank/DDBJ databases">
        <title>Genome sequence of Streptomyces sp. G25.</title>
        <authorList>
            <person name="Poehlein A."/>
            <person name="Roettig A."/>
            <person name="Hiessl S."/>
            <person name="Hauschild P."/>
            <person name="Schauer J."/>
            <person name="Madkour M.H."/>
            <person name="Al-Ansari A.M."/>
            <person name="Almakishah N.H."/>
            <person name="Steinbuechel A."/>
            <person name="Daniel R."/>
        </authorList>
    </citation>
    <scope>NUCLEOTIDE SEQUENCE [LARGE SCALE GENOMIC DNA]</scope>
    <source>
        <strain evidence="9">G25(2015)</strain>
    </source>
</reference>
<dbReference type="PANTHER" id="PTHR13794:SF58">
    <property type="entry name" value="MITOCHONDRIAL ENOLASE SUPERFAMILY MEMBER 1"/>
    <property type="match status" value="1"/>
</dbReference>
<evidence type="ECO:0000256" key="6">
    <source>
        <dbReference type="ARBA" id="ARBA00023239"/>
    </source>
</evidence>
<dbReference type="GO" id="GO:0000287">
    <property type="term" value="F:magnesium ion binding"/>
    <property type="evidence" value="ECO:0007669"/>
    <property type="project" value="TreeGrafter"/>
</dbReference>
<gene>
    <name evidence="8" type="ORF">STSP_72060</name>
</gene>
<dbReference type="Gene3D" id="3.30.390.10">
    <property type="entry name" value="Enolase-like, N-terminal domain"/>
    <property type="match status" value="1"/>
</dbReference>
<evidence type="ECO:0000256" key="5">
    <source>
        <dbReference type="ARBA" id="ARBA00022842"/>
    </source>
</evidence>
<evidence type="ECO:0000313" key="9">
    <source>
        <dbReference type="Proteomes" id="UP000077381"/>
    </source>
</evidence>
<keyword evidence="5" id="KW-0460">Magnesium</keyword>
<dbReference type="SUPFAM" id="SSF51604">
    <property type="entry name" value="Enolase C-terminal domain-like"/>
    <property type="match status" value="1"/>
</dbReference>